<dbReference type="InterPro" id="IPR019734">
    <property type="entry name" value="TPR_rpt"/>
</dbReference>
<keyword evidence="2 3" id="KW-0802">TPR repeat</keyword>
<comment type="caution">
    <text evidence="5">The sequence shown here is derived from an EMBL/GenBank/DDBJ whole genome shotgun (WGS) entry which is preliminary data.</text>
</comment>
<dbReference type="Pfam" id="PF13181">
    <property type="entry name" value="TPR_8"/>
    <property type="match status" value="1"/>
</dbReference>
<keyword evidence="6" id="KW-1185">Reference proteome</keyword>
<dbReference type="SMART" id="SM00028">
    <property type="entry name" value="TPR"/>
    <property type="match status" value="2"/>
</dbReference>
<dbReference type="InterPro" id="IPR013105">
    <property type="entry name" value="TPR_2"/>
</dbReference>
<reference evidence="5 6" key="1">
    <citation type="journal article" date="2011" name="Front. Microbiol.">
        <title>Genomic signatures of strain selection and enhancement in Bacillus atrophaeus var. globigii, a historical biowarfare simulant.</title>
        <authorList>
            <person name="Gibbons H.S."/>
            <person name="Broomall S.M."/>
            <person name="McNew L.A."/>
            <person name="Daligault H."/>
            <person name="Chapman C."/>
            <person name="Bruce D."/>
            <person name="Karavis M."/>
            <person name="Krepps M."/>
            <person name="McGregor P.A."/>
            <person name="Hong C."/>
            <person name="Park K.H."/>
            <person name="Akmal A."/>
            <person name="Feldman A."/>
            <person name="Lin J.S."/>
            <person name="Chang W.E."/>
            <person name="Higgs B.W."/>
            <person name="Demirev P."/>
            <person name="Lindquist J."/>
            <person name="Liem A."/>
            <person name="Fochler E."/>
            <person name="Read T.D."/>
            <person name="Tapia R."/>
            <person name="Johnson S."/>
            <person name="Bishop-Lilly K.A."/>
            <person name="Detter C."/>
            <person name="Han C."/>
            <person name="Sozhamannan S."/>
            <person name="Rosenzweig C.N."/>
            <person name="Skowronski E.W."/>
        </authorList>
    </citation>
    <scope>NUCLEOTIDE SEQUENCE [LARGE SCALE GENOMIC DNA]</scope>
    <source>
        <strain evidence="5 6">MLST1</strain>
    </source>
</reference>
<dbReference type="Gene3D" id="1.25.40.10">
    <property type="entry name" value="Tetratricopeptide repeat domain"/>
    <property type="match status" value="1"/>
</dbReference>
<keyword evidence="1" id="KW-0677">Repeat</keyword>
<feature type="chain" id="PRO_5019423650" evidence="4">
    <location>
        <begin position="20"/>
        <end position="225"/>
    </location>
</feature>
<evidence type="ECO:0000256" key="4">
    <source>
        <dbReference type="SAM" id="SignalP"/>
    </source>
</evidence>
<dbReference type="AlphaFoldDB" id="A0A432W3C1"/>
<feature type="repeat" description="TPR" evidence="3">
    <location>
        <begin position="182"/>
        <end position="215"/>
    </location>
</feature>
<dbReference type="PROSITE" id="PS50005">
    <property type="entry name" value="TPR"/>
    <property type="match status" value="1"/>
</dbReference>
<protein>
    <submittedName>
        <fullName evidence="5">Uncharacterized protein</fullName>
    </submittedName>
</protein>
<evidence type="ECO:0000256" key="1">
    <source>
        <dbReference type="ARBA" id="ARBA00022737"/>
    </source>
</evidence>
<name>A0A432W3C1_9GAMM</name>
<dbReference type="EMBL" id="PIPL01000003">
    <property type="protein sequence ID" value="RUO23860.1"/>
    <property type="molecule type" value="Genomic_DNA"/>
</dbReference>
<evidence type="ECO:0000313" key="5">
    <source>
        <dbReference type="EMBL" id="RUO23860.1"/>
    </source>
</evidence>
<evidence type="ECO:0000256" key="3">
    <source>
        <dbReference type="PROSITE-ProRule" id="PRU00339"/>
    </source>
</evidence>
<dbReference type="InterPro" id="IPR011990">
    <property type="entry name" value="TPR-like_helical_dom_sf"/>
</dbReference>
<dbReference type="OrthoDB" id="6382271at2"/>
<dbReference type="Pfam" id="PF07719">
    <property type="entry name" value="TPR_2"/>
    <property type="match status" value="1"/>
</dbReference>
<dbReference type="PROSITE" id="PS50293">
    <property type="entry name" value="TPR_REGION"/>
    <property type="match status" value="1"/>
</dbReference>
<dbReference type="Proteomes" id="UP000288293">
    <property type="component" value="Unassembled WGS sequence"/>
</dbReference>
<organism evidence="5 6">
    <name type="scientific">Aliidiomarina minuta</name>
    <dbReference type="NCBI Taxonomy" id="880057"/>
    <lineage>
        <taxon>Bacteria</taxon>
        <taxon>Pseudomonadati</taxon>
        <taxon>Pseudomonadota</taxon>
        <taxon>Gammaproteobacteria</taxon>
        <taxon>Alteromonadales</taxon>
        <taxon>Idiomarinaceae</taxon>
        <taxon>Aliidiomarina</taxon>
    </lineage>
</organism>
<gene>
    <name evidence="5" type="ORF">CWE09_11955</name>
</gene>
<dbReference type="RefSeq" id="WP_126804280.1">
    <property type="nucleotide sequence ID" value="NZ_PIPL01000003.1"/>
</dbReference>
<evidence type="ECO:0000313" key="6">
    <source>
        <dbReference type="Proteomes" id="UP000288293"/>
    </source>
</evidence>
<feature type="signal peptide" evidence="4">
    <location>
        <begin position="1"/>
        <end position="19"/>
    </location>
</feature>
<keyword evidence="4" id="KW-0732">Signal</keyword>
<proteinExistence type="predicted"/>
<evidence type="ECO:0000256" key="2">
    <source>
        <dbReference type="ARBA" id="ARBA00022803"/>
    </source>
</evidence>
<dbReference type="SUPFAM" id="SSF48452">
    <property type="entry name" value="TPR-like"/>
    <property type="match status" value="1"/>
</dbReference>
<accession>A0A432W3C1</accession>
<sequence length="225" mass="24980">MKTLMISAALLCLSGTGFAHTLSDIERASDRIDLVSLQQYSKDAESDYALAYANYRLAVVSSIMGQQEQAKQALKQAAVLLQEQLQEQPDAERHALLAAVYGMQIGVESSSDLATLGKKVERHLTQAEELAADNPRVKLVQGMSAFYTPPAFGGDAKKAKRHMQEAVRLFEQPCSNICWGHAEAYTWLGMFQLQEGNTDAARQHWQQALQVNPDYGWAQYMLAQQ</sequence>